<protein>
    <submittedName>
        <fullName evidence="1">Uncharacterized protein</fullName>
    </submittedName>
</protein>
<dbReference type="Proteomes" id="UP000193642">
    <property type="component" value="Unassembled WGS sequence"/>
</dbReference>
<dbReference type="AlphaFoldDB" id="A0A1Y2CEC8"/>
<evidence type="ECO:0000313" key="1">
    <source>
        <dbReference type="EMBL" id="ORY45286.1"/>
    </source>
</evidence>
<organism evidence="1 2">
    <name type="scientific">Rhizoclosmatium globosum</name>
    <dbReference type="NCBI Taxonomy" id="329046"/>
    <lineage>
        <taxon>Eukaryota</taxon>
        <taxon>Fungi</taxon>
        <taxon>Fungi incertae sedis</taxon>
        <taxon>Chytridiomycota</taxon>
        <taxon>Chytridiomycota incertae sedis</taxon>
        <taxon>Chytridiomycetes</taxon>
        <taxon>Chytridiales</taxon>
        <taxon>Chytriomycetaceae</taxon>
        <taxon>Rhizoclosmatium</taxon>
    </lineage>
</organism>
<keyword evidence="2" id="KW-1185">Reference proteome</keyword>
<dbReference type="EMBL" id="MCGO01000020">
    <property type="protein sequence ID" value="ORY45286.1"/>
    <property type="molecule type" value="Genomic_DNA"/>
</dbReference>
<proteinExistence type="predicted"/>
<gene>
    <name evidence="1" type="ORF">BCR33DRAFT_716571</name>
</gene>
<comment type="caution">
    <text evidence="1">The sequence shown here is derived from an EMBL/GenBank/DDBJ whole genome shotgun (WGS) entry which is preliminary data.</text>
</comment>
<feature type="non-terminal residue" evidence="1">
    <location>
        <position position="62"/>
    </location>
</feature>
<evidence type="ECO:0000313" key="2">
    <source>
        <dbReference type="Proteomes" id="UP000193642"/>
    </source>
</evidence>
<sequence length="62" mass="7484">MTDIDEIARDKRLAPLIHSTKKPQQSVINRNVSYSIVSIRCRYTFYIRDHMCQHEQREQLHL</sequence>
<name>A0A1Y2CEC8_9FUNG</name>
<accession>A0A1Y2CEC8</accession>
<reference evidence="1 2" key="1">
    <citation type="submission" date="2016-07" db="EMBL/GenBank/DDBJ databases">
        <title>Pervasive Adenine N6-methylation of Active Genes in Fungi.</title>
        <authorList>
            <consortium name="DOE Joint Genome Institute"/>
            <person name="Mondo S.J."/>
            <person name="Dannebaum R.O."/>
            <person name="Kuo R.C."/>
            <person name="Labutti K."/>
            <person name="Haridas S."/>
            <person name="Kuo A."/>
            <person name="Salamov A."/>
            <person name="Ahrendt S.R."/>
            <person name="Lipzen A."/>
            <person name="Sullivan W."/>
            <person name="Andreopoulos W.B."/>
            <person name="Clum A."/>
            <person name="Lindquist E."/>
            <person name="Daum C."/>
            <person name="Ramamoorthy G.K."/>
            <person name="Gryganskyi A."/>
            <person name="Culley D."/>
            <person name="Magnuson J.K."/>
            <person name="James T.Y."/>
            <person name="O'Malley M.A."/>
            <person name="Stajich J.E."/>
            <person name="Spatafora J.W."/>
            <person name="Visel A."/>
            <person name="Grigoriev I.V."/>
        </authorList>
    </citation>
    <scope>NUCLEOTIDE SEQUENCE [LARGE SCALE GENOMIC DNA]</scope>
    <source>
        <strain evidence="1 2">JEL800</strain>
    </source>
</reference>